<dbReference type="Pfam" id="PF20582">
    <property type="entry name" value="UPF0758_N"/>
    <property type="match status" value="1"/>
</dbReference>
<accession>A0A848BNZ2</accession>
<dbReference type="GO" id="GO:0046872">
    <property type="term" value="F:metal ion binding"/>
    <property type="evidence" value="ECO:0007669"/>
    <property type="project" value="UniProtKB-KW"/>
</dbReference>
<dbReference type="Proteomes" id="UP000591071">
    <property type="component" value="Unassembled WGS sequence"/>
</dbReference>
<sequence>MTCLKDLSSREKPREKLIQHGARLLTDPELLAILLRTGTRGCSVLDMARNLLASLPGGNLGCLGEITLSELCRIRGIGPDKAVTLCAAVELGRRIVRCRVRRDNPDFSSPQVIAEYVMEDMRFLPQERFAAVYLSTKNQLLRVQTLTVGTINASLAKARDVFRYALQCNAAAVVLLHNHPSGNPEPSQEDIDVTRRLVQAGDVMEIPILDHIIIGDGVFVSLCERGYL</sequence>
<keyword evidence="4" id="KW-0378">Hydrolase</keyword>
<name>A0A848BNZ2_9FIRM</name>
<dbReference type="InterPro" id="IPR001405">
    <property type="entry name" value="UPF0758"/>
</dbReference>
<evidence type="ECO:0000256" key="2">
    <source>
        <dbReference type="ARBA" id="ARBA00022670"/>
    </source>
</evidence>
<dbReference type="PANTHER" id="PTHR30471:SF3">
    <property type="entry name" value="UPF0758 PROTEIN YEES-RELATED"/>
    <property type="match status" value="1"/>
</dbReference>
<dbReference type="CDD" id="cd08071">
    <property type="entry name" value="MPN_DUF2466"/>
    <property type="match status" value="1"/>
</dbReference>
<dbReference type="GO" id="GO:0008237">
    <property type="term" value="F:metallopeptidase activity"/>
    <property type="evidence" value="ECO:0007669"/>
    <property type="project" value="UniProtKB-KW"/>
</dbReference>
<gene>
    <name evidence="9" type="primary">radC</name>
    <name evidence="9" type="ORF">HF872_05260</name>
</gene>
<protein>
    <submittedName>
        <fullName evidence="9">DNA repair protein RadC</fullName>
    </submittedName>
</protein>
<dbReference type="SUPFAM" id="SSF102712">
    <property type="entry name" value="JAB1/MPN domain"/>
    <property type="match status" value="1"/>
</dbReference>
<evidence type="ECO:0000313" key="9">
    <source>
        <dbReference type="EMBL" id="NME28031.1"/>
    </source>
</evidence>
<evidence type="ECO:0000256" key="5">
    <source>
        <dbReference type="ARBA" id="ARBA00022833"/>
    </source>
</evidence>
<evidence type="ECO:0000256" key="7">
    <source>
        <dbReference type="RuleBase" id="RU003797"/>
    </source>
</evidence>
<proteinExistence type="inferred from homology"/>
<evidence type="ECO:0000313" key="10">
    <source>
        <dbReference type="Proteomes" id="UP000591071"/>
    </source>
</evidence>
<dbReference type="InterPro" id="IPR037518">
    <property type="entry name" value="MPN"/>
</dbReference>
<dbReference type="AlphaFoldDB" id="A0A848BNZ2"/>
<keyword evidence="3" id="KW-0479">Metal-binding</keyword>
<dbReference type="Pfam" id="PF04002">
    <property type="entry name" value="RadC"/>
    <property type="match status" value="1"/>
</dbReference>
<reference evidence="9 10" key="1">
    <citation type="submission" date="2020-04" db="EMBL/GenBank/DDBJ databases">
        <authorList>
            <person name="Hitch T.C.A."/>
            <person name="Wylensek D."/>
            <person name="Clavel T."/>
        </authorList>
    </citation>
    <scope>NUCLEOTIDE SEQUENCE [LARGE SCALE GENOMIC DNA]</scope>
    <source>
        <strain evidence="9 10">Oil-RF-744-FAT-WT-6-1</strain>
    </source>
</reference>
<keyword evidence="5" id="KW-0862">Zinc</keyword>
<dbReference type="InterPro" id="IPR046778">
    <property type="entry name" value="UPF0758_N"/>
</dbReference>
<dbReference type="RefSeq" id="WP_170087431.1">
    <property type="nucleotide sequence ID" value="NZ_JABAFG010000006.1"/>
</dbReference>
<dbReference type="NCBIfam" id="NF000642">
    <property type="entry name" value="PRK00024.1"/>
    <property type="match status" value="1"/>
</dbReference>
<evidence type="ECO:0000256" key="1">
    <source>
        <dbReference type="ARBA" id="ARBA00010243"/>
    </source>
</evidence>
<evidence type="ECO:0000256" key="3">
    <source>
        <dbReference type="ARBA" id="ARBA00022723"/>
    </source>
</evidence>
<dbReference type="PANTHER" id="PTHR30471">
    <property type="entry name" value="DNA REPAIR PROTEIN RADC"/>
    <property type="match status" value="1"/>
</dbReference>
<dbReference type="NCBIfam" id="TIGR00608">
    <property type="entry name" value="radc"/>
    <property type="match status" value="1"/>
</dbReference>
<dbReference type="EMBL" id="JABAFG010000006">
    <property type="protein sequence ID" value="NME28031.1"/>
    <property type="molecule type" value="Genomic_DNA"/>
</dbReference>
<evidence type="ECO:0000256" key="6">
    <source>
        <dbReference type="ARBA" id="ARBA00023049"/>
    </source>
</evidence>
<dbReference type="Gene3D" id="3.40.140.10">
    <property type="entry name" value="Cytidine Deaminase, domain 2"/>
    <property type="match status" value="1"/>
</dbReference>
<feature type="domain" description="MPN" evidence="8">
    <location>
        <begin position="106"/>
        <end position="228"/>
    </location>
</feature>
<organism evidence="9 10">
    <name type="scientific">Megasphaera hexanoica</name>
    <dbReference type="NCBI Taxonomy" id="1675036"/>
    <lineage>
        <taxon>Bacteria</taxon>
        <taxon>Bacillati</taxon>
        <taxon>Bacillota</taxon>
        <taxon>Negativicutes</taxon>
        <taxon>Veillonellales</taxon>
        <taxon>Veillonellaceae</taxon>
        <taxon>Megasphaera</taxon>
    </lineage>
</organism>
<comment type="similarity">
    <text evidence="1 7">Belongs to the UPF0758 family.</text>
</comment>
<keyword evidence="2" id="KW-0645">Protease</keyword>
<dbReference type="InterPro" id="IPR020891">
    <property type="entry name" value="UPF0758_CS"/>
</dbReference>
<evidence type="ECO:0000256" key="4">
    <source>
        <dbReference type="ARBA" id="ARBA00022801"/>
    </source>
</evidence>
<evidence type="ECO:0000259" key="8">
    <source>
        <dbReference type="PROSITE" id="PS50249"/>
    </source>
</evidence>
<keyword evidence="6" id="KW-0482">Metalloprotease</keyword>
<dbReference type="InterPro" id="IPR025657">
    <property type="entry name" value="RadC_JAB"/>
</dbReference>
<dbReference type="PROSITE" id="PS01302">
    <property type="entry name" value="UPF0758"/>
    <property type="match status" value="1"/>
</dbReference>
<dbReference type="GO" id="GO:0006508">
    <property type="term" value="P:proteolysis"/>
    <property type="evidence" value="ECO:0007669"/>
    <property type="project" value="UniProtKB-KW"/>
</dbReference>
<comment type="caution">
    <text evidence="9">The sequence shown here is derived from an EMBL/GenBank/DDBJ whole genome shotgun (WGS) entry which is preliminary data.</text>
</comment>
<dbReference type="PROSITE" id="PS50249">
    <property type="entry name" value="MPN"/>
    <property type="match status" value="1"/>
</dbReference>